<dbReference type="Proteomes" id="UP000679848">
    <property type="component" value="Chromosome"/>
</dbReference>
<gene>
    <name evidence="2" type="primary">spmA</name>
    <name evidence="2" type="ORF">MM59RIKEN_03580</name>
</gene>
<reference evidence="2" key="1">
    <citation type="submission" date="2020-09" db="EMBL/GenBank/DDBJ databases">
        <title>New species isolated from human feces.</title>
        <authorList>
            <person name="Kitahara M."/>
            <person name="Shigeno Y."/>
            <person name="Shime M."/>
            <person name="Matsumoto Y."/>
            <person name="Nakamura S."/>
            <person name="Motooka D."/>
            <person name="Fukuoka S."/>
            <person name="Nishikawa H."/>
            <person name="Benno Y."/>
        </authorList>
    </citation>
    <scope>NUCLEOTIDE SEQUENCE</scope>
    <source>
        <strain evidence="2">MM59</strain>
    </source>
</reference>
<organism evidence="2 3">
    <name type="scientific">Pusillibacter faecalis</name>
    <dbReference type="NCBI Taxonomy" id="2714358"/>
    <lineage>
        <taxon>Bacteria</taxon>
        <taxon>Bacillati</taxon>
        <taxon>Bacillota</taxon>
        <taxon>Clostridia</taxon>
        <taxon>Eubacteriales</taxon>
        <taxon>Oscillospiraceae</taxon>
        <taxon>Pusillibacter</taxon>
    </lineage>
</organism>
<sequence length="192" mass="19986">MAWVWTGMVLLSLIFGIATGNLDEVANAALEGAGSAVELSISMAGILCLWSGVMEIMNACGLSAGLARAFRPILRRLLPEASRDEETLAAVSANVSANLLGLGNAATPLGIRAARRMARSCDGVASNELCLLVVLNTASIQLLPTTIASLRAAAGSQTPFDILPAVWLSSAMSVAAGLAAAWLLSRRKRRRL</sequence>
<evidence type="ECO:0000313" key="3">
    <source>
        <dbReference type="Proteomes" id="UP000679848"/>
    </source>
</evidence>
<keyword evidence="1" id="KW-0812">Transmembrane</keyword>
<feature type="transmembrane region" description="Helical" evidence="1">
    <location>
        <begin position="44"/>
        <end position="67"/>
    </location>
</feature>
<feature type="transmembrane region" description="Helical" evidence="1">
    <location>
        <begin position="162"/>
        <end position="184"/>
    </location>
</feature>
<keyword evidence="3" id="KW-1185">Reference proteome</keyword>
<protein>
    <submittedName>
        <fullName evidence="2">Spore maturation protein A</fullName>
    </submittedName>
</protein>
<evidence type="ECO:0000256" key="1">
    <source>
        <dbReference type="SAM" id="Phobius"/>
    </source>
</evidence>
<feature type="transmembrane region" description="Helical" evidence="1">
    <location>
        <begin position="129"/>
        <end position="150"/>
    </location>
</feature>
<name>A0A810Q3Z4_9FIRM</name>
<dbReference type="EMBL" id="AP023420">
    <property type="protein sequence ID" value="BCK83039.1"/>
    <property type="molecule type" value="Genomic_DNA"/>
</dbReference>
<evidence type="ECO:0000313" key="2">
    <source>
        <dbReference type="EMBL" id="BCK83039.1"/>
    </source>
</evidence>
<accession>A0A810Q3Z4</accession>
<keyword evidence="1" id="KW-1133">Transmembrane helix</keyword>
<dbReference type="AlphaFoldDB" id="A0A810Q3Z4"/>
<proteinExistence type="predicted"/>
<dbReference type="KEGG" id="pfaa:MM59RIKEN_03580"/>
<keyword evidence="1" id="KW-0472">Membrane</keyword>
<dbReference type="RefSeq" id="WP_228300431.1">
    <property type="nucleotide sequence ID" value="NZ_AP023420.1"/>
</dbReference>